<protein>
    <submittedName>
        <fullName evidence="2">Uncharacterized protein</fullName>
    </submittedName>
</protein>
<comment type="caution">
    <text evidence="2">The sequence shown here is derived from an EMBL/GenBank/DDBJ whole genome shotgun (WGS) entry which is preliminary data.</text>
</comment>
<reference evidence="2 3" key="1">
    <citation type="submission" date="2018-11" db="EMBL/GenBank/DDBJ databases">
        <title>Sequencing the genomes of 1000 actinobacteria strains.</title>
        <authorList>
            <person name="Klenk H.-P."/>
        </authorList>
    </citation>
    <scope>NUCLEOTIDE SEQUENCE [LARGE SCALE GENOMIC DNA]</scope>
    <source>
        <strain evidence="2 3">DSM 14418</strain>
    </source>
</reference>
<dbReference type="OrthoDB" id="3268584at2"/>
<keyword evidence="1" id="KW-1133">Transmembrane helix</keyword>
<keyword evidence="1" id="KW-0472">Membrane</keyword>
<keyword evidence="1" id="KW-0812">Transmembrane</keyword>
<gene>
    <name evidence="2" type="ORF">EDD32_1025</name>
</gene>
<evidence type="ECO:0000256" key="1">
    <source>
        <dbReference type="SAM" id="Phobius"/>
    </source>
</evidence>
<keyword evidence="3" id="KW-1185">Reference proteome</keyword>
<feature type="transmembrane region" description="Helical" evidence="1">
    <location>
        <begin position="12"/>
        <end position="33"/>
    </location>
</feature>
<evidence type="ECO:0000313" key="2">
    <source>
        <dbReference type="EMBL" id="RPF26578.1"/>
    </source>
</evidence>
<dbReference type="AlphaFoldDB" id="A0A3N4ZLC8"/>
<organism evidence="2 3">
    <name type="scientific">Georgenia muralis</name>
    <dbReference type="NCBI Taxonomy" id="154117"/>
    <lineage>
        <taxon>Bacteria</taxon>
        <taxon>Bacillati</taxon>
        <taxon>Actinomycetota</taxon>
        <taxon>Actinomycetes</taxon>
        <taxon>Micrococcales</taxon>
        <taxon>Bogoriellaceae</taxon>
        <taxon>Georgenia</taxon>
    </lineage>
</organism>
<accession>A0A3N4ZLC8</accession>
<evidence type="ECO:0000313" key="3">
    <source>
        <dbReference type="Proteomes" id="UP000280726"/>
    </source>
</evidence>
<sequence>MPAGDVLPPEAYHWWVPVVGVVLLLAVALWYWLVHRLTRPRPAPAPEMPAGLRRRYEEAVEAEYARYGAGEHDLRVFHLELARTMRAFTSERIGTDVRAWTRREVSGYDPTRRVGSLLATWEEPSFARRSDAEAATSAARAREVIRRW</sequence>
<dbReference type="EMBL" id="RKRA01000001">
    <property type="protein sequence ID" value="RPF26578.1"/>
    <property type="molecule type" value="Genomic_DNA"/>
</dbReference>
<dbReference type="RefSeq" id="WP_123915366.1">
    <property type="nucleotide sequence ID" value="NZ_RKRA01000001.1"/>
</dbReference>
<name>A0A3N4ZLC8_9MICO</name>
<dbReference type="Proteomes" id="UP000280726">
    <property type="component" value="Unassembled WGS sequence"/>
</dbReference>
<proteinExistence type="predicted"/>